<dbReference type="Gene3D" id="1.10.418.10">
    <property type="entry name" value="Calponin-like domain"/>
    <property type="match status" value="1"/>
</dbReference>
<dbReference type="GO" id="GO:0034993">
    <property type="term" value="C:meiotic nuclear membrane microtubule tethering complex"/>
    <property type="evidence" value="ECO:0007669"/>
    <property type="project" value="TreeGrafter"/>
</dbReference>
<dbReference type="GO" id="GO:0006997">
    <property type="term" value="P:nucleus organization"/>
    <property type="evidence" value="ECO:0007669"/>
    <property type="project" value="UniProtKB-ARBA"/>
</dbReference>
<evidence type="ECO:0000256" key="6">
    <source>
        <dbReference type="ARBA" id="ARBA00022737"/>
    </source>
</evidence>
<dbReference type="PROSITE" id="PS50021">
    <property type="entry name" value="CH"/>
    <property type="match status" value="1"/>
</dbReference>
<dbReference type="Proteomes" id="UP001187531">
    <property type="component" value="Unassembled WGS sequence"/>
</dbReference>
<proteinExistence type="inferred from homology"/>
<evidence type="ECO:0000256" key="5">
    <source>
        <dbReference type="ARBA" id="ARBA00022692"/>
    </source>
</evidence>
<dbReference type="PANTHER" id="PTHR47535">
    <property type="entry name" value="MUSCLE-SPECIFIC PROTEIN 300 KDA, ISOFORM G"/>
    <property type="match status" value="1"/>
</dbReference>
<comment type="similarity">
    <text evidence="3">Belongs to the nesprin family.</text>
</comment>
<evidence type="ECO:0000256" key="4">
    <source>
        <dbReference type="ARBA" id="ARBA00022490"/>
    </source>
</evidence>
<dbReference type="PANTHER" id="PTHR47535:SF1">
    <property type="entry name" value="NESPRIN-1"/>
    <property type="match status" value="1"/>
</dbReference>
<keyword evidence="7 14" id="KW-1133">Transmembrane helix</keyword>
<evidence type="ECO:0000256" key="11">
    <source>
        <dbReference type="ARBA" id="ARBA00023212"/>
    </source>
</evidence>
<keyword evidence="8" id="KW-0175">Coiled coil</keyword>
<evidence type="ECO:0000256" key="2">
    <source>
        <dbReference type="ARBA" id="ARBA00004245"/>
    </source>
</evidence>
<evidence type="ECO:0000256" key="9">
    <source>
        <dbReference type="ARBA" id="ARBA00023136"/>
    </source>
</evidence>
<dbReference type="InterPro" id="IPR052403">
    <property type="entry name" value="LINC-complex_assoc"/>
</dbReference>
<keyword evidence="9 14" id="KW-0472">Membrane</keyword>
<dbReference type="InterPro" id="IPR001715">
    <property type="entry name" value="CH_dom"/>
</dbReference>
<dbReference type="InterPro" id="IPR001589">
    <property type="entry name" value="Actinin_actin-bd_CS"/>
</dbReference>
<dbReference type="GO" id="GO:0005640">
    <property type="term" value="C:nuclear outer membrane"/>
    <property type="evidence" value="ECO:0007669"/>
    <property type="project" value="TreeGrafter"/>
</dbReference>
<keyword evidence="4" id="KW-0963">Cytoplasm</keyword>
<dbReference type="SMART" id="SM00033">
    <property type="entry name" value="CH"/>
    <property type="match status" value="1"/>
</dbReference>
<gene>
    <name evidence="16" type="ORF">QYM36_007433</name>
</gene>
<accession>A0AA88LH05</accession>
<dbReference type="GO" id="GO:0007097">
    <property type="term" value="P:nuclear migration"/>
    <property type="evidence" value="ECO:0007669"/>
    <property type="project" value="UniProtKB-ARBA"/>
</dbReference>
<evidence type="ECO:0000256" key="8">
    <source>
        <dbReference type="ARBA" id="ARBA00023054"/>
    </source>
</evidence>
<dbReference type="EMBL" id="JAVRJZ010000001">
    <property type="protein sequence ID" value="KAK2726584.1"/>
    <property type="molecule type" value="Genomic_DNA"/>
</dbReference>
<keyword evidence="10" id="KW-0009">Actin-binding</keyword>
<keyword evidence="11" id="KW-0206">Cytoskeleton</keyword>
<feature type="compositionally biased region" description="Polar residues" evidence="13">
    <location>
        <begin position="201"/>
        <end position="223"/>
    </location>
</feature>
<feature type="region of interest" description="Disordered" evidence="13">
    <location>
        <begin position="163"/>
        <end position="223"/>
    </location>
</feature>
<dbReference type="PROSITE" id="PS00019">
    <property type="entry name" value="ACTININ_1"/>
    <property type="match status" value="1"/>
</dbReference>
<evidence type="ECO:0000256" key="7">
    <source>
        <dbReference type="ARBA" id="ARBA00022989"/>
    </source>
</evidence>
<keyword evidence="6" id="KW-0677">Repeat</keyword>
<evidence type="ECO:0000313" key="16">
    <source>
        <dbReference type="EMBL" id="KAK2726584.1"/>
    </source>
</evidence>
<reference evidence="16" key="1">
    <citation type="submission" date="2023-07" db="EMBL/GenBank/DDBJ databases">
        <title>Chromosome-level genome assembly of Artemia franciscana.</title>
        <authorList>
            <person name="Jo E."/>
        </authorList>
    </citation>
    <scope>NUCLEOTIDE SEQUENCE</scope>
    <source>
        <tissue evidence="16">Whole body</tissue>
    </source>
</reference>
<evidence type="ECO:0000256" key="12">
    <source>
        <dbReference type="ARBA" id="ARBA00023242"/>
    </source>
</evidence>
<dbReference type="PROSITE" id="PS00020">
    <property type="entry name" value="ACTININ_2"/>
    <property type="match status" value="1"/>
</dbReference>
<dbReference type="InterPro" id="IPR036872">
    <property type="entry name" value="CH_dom_sf"/>
</dbReference>
<dbReference type="FunFam" id="1.10.418.10:FF:000037">
    <property type="entry name" value="nesprin-1 isoform X1"/>
    <property type="match status" value="1"/>
</dbReference>
<dbReference type="GO" id="GO:0005856">
    <property type="term" value="C:cytoskeleton"/>
    <property type="evidence" value="ECO:0007669"/>
    <property type="project" value="UniProtKB-SubCell"/>
</dbReference>
<dbReference type="CDD" id="cd21241">
    <property type="entry name" value="CH_SYNE1_rpt1"/>
    <property type="match status" value="1"/>
</dbReference>
<dbReference type="InterPro" id="IPR047290">
    <property type="entry name" value="CH_SYNE1_rpt1"/>
</dbReference>
<feature type="transmembrane region" description="Helical" evidence="14">
    <location>
        <begin position="447"/>
        <end position="467"/>
    </location>
</feature>
<comment type="subcellular location">
    <subcellularLocation>
        <location evidence="2">Cytoplasm</location>
        <location evidence="2">Cytoskeleton</location>
    </subcellularLocation>
    <subcellularLocation>
        <location evidence="1">Nucleus membrane</location>
    </subcellularLocation>
</comment>
<dbReference type="GO" id="GO:0051015">
    <property type="term" value="F:actin filament binding"/>
    <property type="evidence" value="ECO:0007669"/>
    <property type="project" value="TreeGrafter"/>
</dbReference>
<dbReference type="GO" id="GO:0005737">
    <property type="term" value="C:cytoplasm"/>
    <property type="evidence" value="ECO:0007669"/>
    <property type="project" value="TreeGrafter"/>
</dbReference>
<evidence type="ECO:0000256" key="1">
    <source>
        <dbReference type="ARBA" id="ARBA00004126"/>
    </source>
</evidence>
<keyword evidence="12" id="KW-0539">Nucleus</keyword>
<keyword evidence="5 14" id="KW-0812">Transmembrane</keyword>
<comment type="caution">
    <text evidence="16">The sequence shown here is derived from an EMBL/GenBank/DDBJ whole genome shotgun (WGS) entry which is preliminary data.</text>
</comment>
<sequence>MDTNSPGMGDKSPIIKDIVRVASLSKKTQPKDSVDFYEVESKGISENPSMKCTAETDNDADIEEDTLKSAKDKRSEVSRVIIPGPGLQRIPVRKSGEENLSPSEKMNISIEPWPKRIRDSSSESTNCARLKDLGARIASSTSSQIAINQPDFALHKYHSFRSHDYTSESSDDSSNSTPWRKSGNRHEDNVVPWRVRRSIEIGSSNHPDTSITRSQTSVESNMSIPSSVESIILSPTPNSSSSSSVSSYRSFDYGRIPSSGDNQSPFSAQITPIKRKVLSNIVPPSPEKLAGIMRQSDNTWPSSGISSGRRHSSNDSWYAEFRFATLAPSHRTLAVKNEGQYDSHITSIKDEQERVQKKTFVNWINSYLSKRVPPARIDDLIEDLKDGTKLIALLEVLSAEKLPVEKGRNLRRPHFLSNANTALKFLQGKRIKLVNINASDVVDGRPAVVLGLIWTIILYFQVLFLNFKNMN</sequence>
<evidence type="ECO:0000256" key="14">
    <source>
        <dbReference type="SAM" id="Phobius"/>
    </source>
</evidence>
<feature type="domain" description="Calponin-homology (CH)" evidence="15">
    <location>
        <begin position="354"/>
        <end position="461"/>
    </location>
</feature>
<evidence type="ECO:0000259" key="15">
    <source>
        <dbReference type="PROSITE" id="PS50021"/>
    </source>
</evidence>
<evidence type="ECO:0000256" key="13">
    <source>
        <dbReference type="SAM" id="MobiDB-lite"/>
    </source>
</evidence>
<dbReference type="SUPFAM" id="SSF47576">
    <property type="entry name" value="Calponin-homology domain, CH-domain"/>
    <property type="match status" value="1"/>
</dbReference>
<dbReference type="AlphaFoldDB" id="A0AA88LH05"/>
<evidence type="ECO:0000313" key="17">
    <source>
        <dbReference type="Proteomes" id="UP001187531"/>
    </source>
</evidence>
<evidence type="ECO:0000256" key="10">
    <source>
        <dbReference type="ARBA" id="ARBA00023203"/>
    </source>
</evidence>
<evidence type="ECO:0000256" key="3">
    <source>
        <dbReference type="ARBA" id="ARBA00008619"/>
    </source>
</evidence>
<dbReference type="Pfam" id="PF00307">
    <property type="entry name" value="CH"/>
    <property type="match status" value="1"/>
</dbReference>
<protein>
    <recommendedName>
        <fullName evidence="15">Calponin-homology (CH) domain-containing protein</fullName>
    </recommendedName>
</protein>
<name>A0AA88LH05_ARTSF</name>
<keyword evidence="17" id="KW-1185">Reference proteome</keyword>
<organism evidence="16 17">
    <name type="scientific">Artemia franciscana</name>
    <name type="common">Brine shrimp</name>
    <name type="synonym">Artemia sanfranciscana</name>
    <dbReference type="NCBI Taxonomy" id="6661"/>
    <lineage>
        <taxon>Eukaryota</taxon>
        <taxon>Metazoa</taxon>
        <taxon>Ecdysozoa</taxon>
        <taxon>Arthropoda</taxon>
        <taxon>Crustacea</taxon>
        <taxon>Branchiopoda</taxon>
        <taxon>Anostraca</taxon>
        <taxon>Artemiidae</taxon>
        <taxon>Artemia</taxon>
    </lineage>
</organism>